<evidence type="ECO:0000256" key="10">
    <source>
        <dbReference type="ARBA" id="ARBA00023319"/>
    </source>
</evidence>
<feature type="region of interest" description="Disordered" evidence="11">
    <location>
        <begin position="19"/>
        <end position="71"/>
    </location>
</feature>
<dbReference type="Bgee" id="ENSECAG00000014805">
    <property type="expression patterns" value="Expressed in embryo and 1 other cell type or tissue"/>
</dbReference>
<keyword evidence="16" id="KW-1185">Reference proteome</keyword>
<evidence type="ECO:0008006" key="17">
    <source>
        <dbReference type="Google" id="ProtNLM"/>
    </source>
</evidence>
<keyword evidence="9" id="KW-0325">Glycoprotein</keyword>
<name>F7C5R0_HORSE</name>
<evidence type="ECO:0000256" key="12">
    <source>
        <dbReference type="SAM" id="Phobius"/>
    </source>
</evidence>
<dbReference type="PROSITE" id="PS50835">
    <property type="entry name" value="IG_LIKE"/>
    <property type="match status" value="4"/>
</dbReference>
<dbReference type="SMART" id="SM00409">
    <property type="entry name" value="IG"/>
    <property type="match status" value="4"/>
</dbReference>
<dbReference type="Pfam" id="PF00041">
    <property type="entry name" value="fn3"/>
    <property type="match status" value="2"/>
</dbReference>
<evidence type="ECO:0000259" key="14">
    <source>
        <dbReference type="PROSITE" id="PS50853"/>
    </source>
</evidence>
<dbReference type="GeneTree" id="ENSGT00940000164559"/>
<sequence>MAAREAWLASQTAAHPAQLLRLLGPAPHLPPPRLPQGPLKQSPASSPLAEAGRGSELRGGGGHRRPPYPGSELAFVQEPGDVVAVREHPLVLPCQVEGEPPVSISWQRDGLALANDSGATLMPDGSLHLAALPSRRSLPSRAHEYHCVAQNRYGRLVSRRARVQLASLSRFHQHPESVEVEQGGVARFQCLIRGVPEPSISWEHNGMALSTADHRITLLPGGILHITSVSQADVGTYRCVAHNVANTRHSQDAQLSLSKGGGAGEPEILSGPQNLTLTVHQTAVLECIATGHPQPLVSWSRLDGRSIGVEGIQVLGTGNLMISDVSVQHSGVYVCAANRPGTRVRRTAQGILLVQAPPKFVQWPQSLSKPAGSSAIFTCVAQGVPEPHLIWLKNGKVLSPGDNIQLTHNNSTLMLAGISVEDEAIYQCVAENSAGSNQASAHLAVTGDPEPPPAPRGLRAMALSASAIRVSWEPPPSNGDIIGYVLHLRPVGELQEAVGKSTFEHVFSNLEPATVYSIHLWAYSAEGASQDSASIHASTMGSTPAALGFSAKVLNATSVQASWELPPQLGPIQGFKLFHRKLPASHFEGPLLLASSVSSFLYTDLEPAALYEIKLQAFNGNGDGNSSVRFVSLRDSKAGCSCSQDESSSLPGVMVGIHVGLAALIVCLLCLLLGWKHRKTVYITVAQGQRAGKSPYPLLIHFTNEETEAEGESQFFSELCGISSGRRPGGLHKAGQRTLWLSRQGTGGRSGPEPEPWHPVQKDGAQLLHPWGIWNRMKGWG</sequence>
<keyword evidence="3 12" id="KW-0812">Transmembrane</keyword>
<dbReference type="SMART" id="SM00060">
    <property type="entry name" value="FN3"/>
    <property type="match status" value="2"/>
</dbReference>
<dbReference type="InterPro" id="IPR003599">
    <property type="entry name" value="Ig_sub"/>
</dbReference>
<reference evidence="15" key="3">
    <citation type="submission" date="2025-09" db="UniProtKB">
        <authorList>
            <consortium name="Ensembl"/>
        </authorList>
    </citation>
    <scope>IDENTIFICATION</scope>
    <source>
        <strain evidence="15">Thoroughbred</strain>
    </source>
</reference>
<feature type="domain" description="Ig-like" evidence="13">
    <location>
        <begin position="66"/>
        <end position="164"/>
    </location>
</feature>
<dbReference type="Gene3D" id="2.60.40.10">
    <property type="entry name" value="Immunoglobulins"/>
    <property type="match status" value="6"/>
</dbReference>
<evidence type="ECO:0000256" key="11">
    <source>
        <dbReference type="SAM" id="MobiDB-lite"/>
    </source>
</evidence>
<accession>F7C5R0</accession>
<dbReference type="CDD" id="cd00063">
    <property type="entry name" value="FN3"/>
    <property type="match status" value="2"/>
</dbReference>
<feature type="domain" description="Fibronectin type-III" evidence="14">
    <location>
        <begin position="454"/>
        <end position="542"/>
    </location>
</feature>
<dbReference type="PROSITE" id="PS50853">
    <property type="entry name" value="FN3"/>
    <property type="match status" value="2"/>
</dbReference>
<dbReference type="Pfam" id="PF07679">
    <property type="entry name" value="I-set"/>
    <property type="match status" value="3"/>
</dbReference>
<dbReference type="FunFam" id="2.60.40.10:FF:000930">
    <property type="entry name" value="immunoglobulin superfamily DCC subclass member 3"/>
    <property type="match status" value="1"/>
</dbReference>
<evidence type="ECO:0000259" key="13">
    <source>
        <dbReference type="PROSITE" id="PS50835"/>
    </source>
</evidence>
<evidence type="ECO:0000313" key="15">
    <source>
        <dbReference type="Ensembl" id="ENSECAP00000012447.3"/>
    </source>
</evidence>
<evidence type="ECO:0000256" key="8">
    <source>
        <dbReference type="ARBA" id="ARBA00023157"/>
    </source>
</evidence>
<dbReference type="STRING" id="9796.ENSECAP00000012447"/>
<dbReference type="InterPro" id="IPR003961">
    <property type="entry name" value="FN3_dom"/>
</dbReference>
<evidence type="ECO:0000256" key="3">
    <source>
        <dbReference type="ARBA" id="ARBA00022692"/>
    </source>
</evidence>
<dbReference type="PaxDb" id="9796-ENSECAP00000012447"/>
<dbReference type="GO" id="GO:0098609">
    <property type="term" value="P:cell-cell adhesion"/>
    <property type="evidence" value="ECO:0000318"/>
    <property type="project" value="GO_Central"/>
</dbReference>
<feature type="domain" description="Ig-like" evidence="13">
    <location>
        <begin position="266"/>
        <end position="349"/>
    </location>
</feature>
<dbReference type="InterPro" id="IPR013098">
    <property type="entry name" value="Ig_I-set"/>
</dbReference>
<dbReference type="AlphaFoldDB" id="F7C5R0"/>
<keyword evidence="8" id="KW-1015">Disulfide bond</keyword>
<feature type="domain" description="Ig-like" evidence="13">
    <location>
        <begin position="358"/>
        <end position="444"/>
    </location>
</feature>
<evidence type="ECO:0000256" key="9">
    <source>
        <dbReference type="ARBA" id="ARBA00023180"/>
    </source>
</evidence>
<evidence type="ECO:0000256" key="4">
    <source>
        <dbReference type="ARBA" id="ARBA00022729"/>
    </source>
</evidence>
<feature type="domain" description="Ig-like" evidence="13">
    <location>
        <begin position="169"/>
        <end position="256"/>
    </location>
</feature>
<dbReference type="InParanoid" id="F7C5R0"/>
<dbReference type="Proteomes" id="UP000002281">
    <property type="component" value="Chromosome 5"/>
</dbReference>
<proteinExistence type="inferred from homology"/>
<evidence type="ECO:0000256" key="5">
    <source>
        <dbReference type="ARBA" id="ARBA00022737"/>
    </source>
</evidence>
<reference evidence="15" key="2">
    <citation type="submission" date="2025-08" db="UniProtKB">
        <authorList>
            <consortium name="Ensembl"/>
        </authorList>
    </citation>
    <scope>IDENTIFICATION</scope>
    <source>
        <strain evidence="15">Thoroughbred</strain>
    </source>
</reference>
<dbReference type="InterPro" id="IPR036179">
    <property type="entry name" value="Ig-like_dom_sf"/>
</dbReference>
<feature type="domain" description="Fibronectin type-III" evidence="14">
    <location>
        <begin position="543"/>
        <end position="639"/>
    </location>
</feature>
<feature type="transmembrane region" description="Helical" evidence="12">
    <location>
        <begin position="650"/>
        <end position="673"/>
    </location>
</feature>
<reference evidence="15 16" key="1">
    <citation type="journal article" date="2009" name="Science">
        <title>Genome sequence, comparative analysis, and population genetics of the domestic horse.</title>
        <authorList>
            <consortium name="Broad Institute Genome Sequencing Platform"/>
            <consortium name="Broad Institute Whole Genome Assembly Team"/>
            <person name="Wade C.M."/>
            <person name="Giulotto E."/>
            <person name="Sigurdsson S."/>
            <person name="Zoli M."/>
            <person name="Gnerre S."/>
            <person name="Imsland F."/>
            <person name="Lear T.L."/>
            <person name="Adelson D.L."/>
            <person name="Bailey E."/>
            <person name="Bellone R.R."/>
            <person name="Bloecker H."/>
            <person name="Distl O."/>
            <person name="Edgar R.C."/>
            <person name="Garber M."/>
            <person name="Leeb T."/>
            <person name="Mauceli E."/>
            <person name="MacLeod J.N."/>
            <person name="Penedo M.C.T."/>
            <person name="Raison J.M."/>
            <person name="Sharpe T."/>
            <person name="Vogel J."/>
            <person name="Andersson L."/>
            <person name="Antczak D.F."/>
            <person name="Biagi T."/>
            <person name="Binns M.M."/>
            <person name="Chowdhary B.P."/>
            <person name="Coleman S.J."/>
            <person name="Della Valle G."/>
            <person name="Fryc S."/>
            <person name="Guerin G."/>
            <person name="Hasegawa T."/>
            <person name="Hill E.W."/>
            <person name="Jurka J."/>
            <person name="Kiialainen A."/>
            <person name="Lindgren G."/>
            <person name="Liu J."/>
            <person name="Magnani E."/>
            <person name="Mickelson J.R."/>
            <person name="Murray J."/>
            <person name="Nergadze S.G."/>
            <person name="Onofrio R."/>
            <person name="Pedroni S."/>
            <person name="Piras M.F."/>
            <person name="Raudsepp T."/>
            <person name="Rocchi M."/>
            <person name="Roeed K.H."/>
            <person name="Ryder O.A."/>
            <person name="Searle S."/>
            <person name="Skow L."/>
            <person name="Swinburne J.E."/>
            <person name="Syvaenen A.C."/>
            <person name="Tozaki T."/>
            <person name="Valberg S.J."/>
            <person name="Vaudin M."/>
            <person name="White J.R."/>
            <person name="Zody M.C."/>
            <person name="Lander E.S."/>
            <person name="Lindblad-Toh K."/>
        </authorList>
    </citation>
    <scope>NUCLEOTIDE SEQUENCE [LARGE SCALE GENOMIC DNA]</scope>
    <source>
        <strain evidence="15 16">Thoroughbred</strain>
    </source>
</reference>
<comment type="subcellular location">
    <subcellularLocation>
        <location evidence="1">Membrane</location>
        <topology evidence="1">Single-pass membrane protein</topology>
    </subcellularLocation>
</comment>
<evidence type="ECO:0000256" key="1">
    <source>
        <dbReference type="ARBA" id="ARBA00004167"/>
    </source>
</evidence>
<dbReference type="HOGENOM" id="CLU_018612_2_1_1"/>
<dbReference type="InterPro" id="IPR007110">
    <property type="entry name" value="Ig-like_dom"/>
</dbReference>
<dbReference type="GO" id="GO:0016020">
    <property type="term" value="C:membrane"/>
    <property type="evidence" value="ECO:0007669"/>
    <property type="project" value="UniProtKB-SubCell"/>
</dbReference>
<dbReference type="SUPFAM" id="SSF49265">
    <property type="entry name" value="Fibronectin type III"/>
    <property type="match status" value="1"/>
</dbReference>
<dbReference type="Pfam" id="PF13927">
    <property type="entry name" value="Ig_3"/>
    <property type="match status" value="1"/>
</dbReference>
<comment type="similarity">
    <text evidence="2">Belongs to the immunoglobulin superfamily. DCC family.</text>
</comment>
<dbReference type="InterPro" id="IPR013783">
    <property type="entry name" value="Ig-like_fold"/>
</dbReference>
<keyword evidence="5" id="KW-0677">Repeat</keyword>
<evidence type="ECO:0000313" key="16">
    <source>
        <dbReference type="Proteomes" id="UP000002281"/>
    </source>
</evidence>
<keyword evidence="6 12" id="KW-1133">Transmembrane helix</keyword>
<dbReference type="SMART" id="SM00408">
    <property type="entry name" value="IGc2"/>
    <property type="match status" value="4"/>
</dbReference>
<keyword evidence="4" id="KW-0732">Signal</keyword>
<keyword evidence="7 12" id="KW-0472">Membrane</keyword>
<keyword evidence="10" id="KW-0393">Immunoglobulin domain</keyword>
<dbReference type="SUPFAM" id="SSF48726">
    <property type="entry name" value="Immunoglobulin"/>
    <property type="match status" value="4"/>
</dbReference>
<dbReference type="PANTHER" id="PTHR44170">
    <property type="entry name" value="PROTEIN SIDEKICK"/>
    <property type="match status" value="1"/>
</dbReference>
<protein>
    <recommendedName>
        <fullName evidence="17">Immunoglobulin superfamily DCC subclass member 3</fullName>
    </recommendedName>
</protein>
<dbReference type="FunFam" id="2.60.40.10:FF:000299">
    <property type="entry name" value="protogenin isoform X2"/>
    <property type="match status" value="1"/>
</dbReference>
<dbReference type="Ensembl" id="ENSECAT00000015482.3">
    <property type="protein sequence ID" value="ENSECAP00000012447.3"/>
    <property type="gene ID" value="ENSECAG00000014805.3"/>
</dbReference>
<evidence type="ECO:0000256" key="2">
    <source>
        <dbReference type="ARBA" id="ARBA00009588"/>
    </source>
</evidence>
<organism evidence="15 16">
    <name type="scientific">Equus caballus</name>
    <name type="common">Horse</name>
    <dbReference type="NCBI Taxonomy" id="9796"/>
    <lineage>
        <taxon>Eukaryota</taxon>
        <taxon>Metazoa</taxon>
        <taxon>Chordata</taxon>
        <taxon>Craniata</taxon>
        <taxon>Vertebrata</taxon>
        <taxon>Euteleostomi</taxon>
        <taxon>Mammalia</taxon>
        <taxon>Eutheria</taxon>
        <taxon>Laurasiatheria</taxon>
        <taxon>Perissodactyla</taxon>
        <taxon>Equidae</taxon>
        <taxon>Equus</taxon>
    </lineage>
</organism>
<dbReference type="InterPro" id="IPR003598">
    <property type="entry name" value="Ig_sub2"/>
</dbReference>
<dbReference type="InterPro" id="IPR036116">
    <property type="entry name" value="FN3_sf"/>
</dbReference>
<evidence type="ECO:0000256" key="7">
    <source>
        <dbReference type="ARBA" id="ARBA00023136"/>
    </source>
</evidence>
<evidence type="ECO:0000256" key="6">
    <source>
        <dbReference type="ARBA" id="ARBA00022989"/>
    </source>
</evidence>
<dbReference type="PANTHER" id="PTHR44170:SF40">
    <property type="entry name" value="IMMUNOGLOBULIN SUPERFAMILY DCC SUBCLASS MEMBER 3 ISOFORM X1-RELATED"/>
    <property type="match status" value="1"/>
</dbReference>